<evidence type="ECO:0000313" key="3">
    <source>
        <dbReference type="Proteomes" id="UP000095009"/>
    </source>
</evidence>
<proteinExistence type="predicted"/>
<keyword evidence="3" id="KW-1185">Reference proteome</keyword>
<evidence type="ECO:0000256" key="1">
    <source>
        <dbReference type="SAM" id="Coils"/>
    </source>
</evidence>
<dbReference type="Proteomes" id="UP000095009">
    <property type="component" value="Unassembled WGS sequence"/>
</dbReference>
<keyword evidence="1" id="KW-0175">Coiled coil</keyword>
<dbReference type="EMBL" id="KV454407">
    <property type="protein sequence ID" value="ODQ66968.1"/>
    <property type="molecule type" value="Genomic_DNA"/>
</dbReference>
<feature type="coiled-coil region" evidence="1">
    <location>
        <begin position="114"/>
        <end position="141"/>
    </location>
</feature>
<organism evidence="2 3">
    <name type="scientific">Nadsonia fulvescens var. elongata DSM 6958</name>
    <dbReference type="NCBI Taxonomy" id="857566"/>
    <lineage>
        <taxon>Eukaryota</taxon>
        <taxon>Fungi</taxon>
        <taxon>Dikarya</taxon>
        <taxon>Ascomycota</taxon>
        <taxon>Saccharomycotina</taxon>
        <taxon>Dipodascomycetes</taxon>
        <taxon>Dipodascales</taxon>
        <taxon>Dipodascales incertae sedis</taxon>
        <taxon>Nadsonia</taxon>
    </lineage>
</organism>
<dbReference type="AlphaFoldDB" id="A0A1E3PNT7"/>
<evidence type="ECO:0000313" key="2">
    <source>
        <dbReference type="EMBL" id="ODQ66968.1"/>
    </source>
</evidence>
<protein>
    <submittedName>
        <fullName evidence="2">Uncharacterized protein</fullName>
    </submittedName>
</protein>
<gene>
    <name evidence="2" type="ORF">NADFUDRAFT_40153</name>
</gene>
<sequence>MSELILKRFLNTHSWRDIFNNSNSNIDDDDTYDHVDEKSFQLLNKLSRSVSTETEKGLANQILWEYLMTEQNNRHRKVDQEIHQFVQSQNEKIGPDHSEINKTNSYDTMMICMIDHLEKSIQRLDQESSQCLDQLERVVDELLDIKHDNTPRIDDEGKRSNEVRLAMEQVLDAP</sequence>
<reference evidence="2 3" key="1">
    <citation type="journal article" date="2016" name="Proc. Natl. Acad. Sci. U.S.A.">
        <title>Comparative genomics of biotechnologically important yeasts.</title>
        <authorList>
            <person name="Riley R."/>
            <person name="Haridas S."/>
            <person name="Wolfe K.H."/>
            <person name="Lopes M.R."/>
            <person name="Hittinger C.T."/>
            <person name="Goeker M."/>
            <person name="Salamov A.A."/>
            <person name="Wisecaver J.H."/>
            <person name="Long T.M."/>
            <person name="Calvey C.H."/>
            <person name="Aerts A.L."/>
            <person name="Barry K.W."/>
            <person name="Choi C."/>
            <person name="Clum A."/>
            <person name="Coughlan A.Y."/>
            <person name="Deshpande S."/>
            <person name="Douglass A.P."/>
            <person name="Hanson S.J."/>
            <person name="Klenk H.-P."/>
            <person name="LaButti K.M."/>
            <person name="Lapidus A."/>
            <person name="Lindquist E.A."/>
            <person name="Lipzen A.M."/>
            <person name="Meier-Kolthoff J.P."/>
            <person name="Ohm R.A."/>
            <person name="Otillar R.P."/>
            <person name="Pangilinan J.L."/>
            <person name="Peng Y."/>
            <person name="Rokas A."/>
            <person name="Rosa C.A."/>
            <person name="Scheuner C."/>
            <person name="Sibirny A.A."/>
            <person name="Slot J.C."/>
            <person name="Stielow J.B."/>
            <person name="Sun H."/>
            <person name="Kurtzman C.P."/>
            <person name="Blackwell M."/>
            <person name="Grigoriev I.V."/>
            <person name="Jeffries T.W."/>
        </authorList>
    </citation>
    <scope>NUCLEOTIDE SEQUENCE [LARGE SCALE GENOMIC DNA]</scope>
    <source>
        <strain evidence="2 3">DSM 6958</strain>
    </source>
</reference>
<accession>A0A1E3PNT7</accession>
<name>A0A1E3PNT7_9ASCO</name>